<comment type="similarity">
    <text evidence="1">Belongs to the AB hydrolase superfamily. AB hydrolase 2 family.</text>
</comment>
<dbReference type="AlphaFoldDB" id="A0A0Q2SKP2"/>
<comment type="caution">
    <text evidence="4">The sequence shown here is derived from an EMBL/GenBank/DDBJ whole genome shotgun (WGS) entry which is preliminary data.</text>
</comment>
<evidence type="ECO:0000256" key="1">
    <source>
        <dbReference type="ARBA" id="ARBA00006499"/>
    </source>
</evidence>
<keyword evidence="2" id="KW-0378">Hydrolase</keyword>
<dbReference type="SUPFAM" id="SSF53474">
    <property type="entry name" value="alpha/beta-Hydrolases"/>
    <property type="match status" value="1"/>
</dbReference>
<proteinExistence type="inferred from homology"/>
<dbReference type="InterPro" id="IPR050565">
    <property type="entry name" value="LYPA1-2/EST-like"/>
</dbReference>
<dbReference type="RefSeq" id="WP_055465156.1">
    <property type="nucleotide sequence ID" value="NZ_JAKNQA010000001.1"/>
</dbReference>
<evidence type="ECO:0000259" key="3">
    <source>
        <dbReference type="Pfam" id="PF02230"/>
    </source>
</evidence>
<evidence type="ECO:0000256" key="2">
    <source>
        <dbReference type="ARBA" id="ARBA00022801"/>
    </source>
</evidence>
<accession>A0A0Q2SKP2</accession>
<protein>
    <submittedName>
        <fullName evidence="4">Phospholipase</fullName>
    </submittedName>
</protein>
<feature type="domain" description="Phospholipase/carboxylesterase/thioesterase" evidence="3">
    <location>
        <begin position="3"/>
        <end position="196"/>
    </location>
</feature>
<dbReference type="GO" id="GO:0016787">
    <property type="term" value="F:hydrolase activity"/>
    <property type="evidence" value="ECO:0007669"/>
    <property type="project" value="UniProtKB-KW"/>
</dbReference>
<gene>
    <name evidence="4" type="ORF">AMR76_02395</name>
</gene>
<keyword evidence="5" id="KW-1185">Reference proteome</keyword>
<dbReference type="FunCoup" id="A0A0Q2SKP2">
    <property type="interactions" value="34"/>
</dbReference>
<evidence type="ECO:0000313" key="5">
    <source>
        <dbReference type="Proteomes" id="UP000051221"/>
    </source>
</evidence>
<reference evidence="4 5" key="1">
    <citation type="submission" date="2015-08" db="EMBL/GenBank/DDBJ databases">
        <title>Antibacterial properties of a collection of Vibrionaceae strains.</title>
        <authorList>
            <person name="Giubergia S."/>
        </authorList>
    </citation>
    <scope>NUCLEOTIDE SEQUENCE [LARGE SCALE GENOMIC DNA]</scope>
    <source>
        <strain evidence="4 5">S0821</strain>
    </source>
</reference>
<organism evidence="4 5">
    <name type="scientific">Vibrio furnissii</name>
    <dbReference type="NCBI Taxonomy" id="29494"/>
    <lineage>
        <taxon>Bacteria</taxon>
        <taxon>Pseudomonadati</taxon>
        <taxon>Pseudomonadota</taxon>
        <taxon>Gammaproteobacteria</taxon>
        <taxon>Vibrionales</taxon>
        <taxon>Vibrionaceae</taxon>
        <taxon>Vibrio</taxon>
    </lineage>
</organism>
<evidence type="ECO:0000313" key="4">
    <source>
        <dbReference type="EMBL" id="KQH88155.1"/>
    </source>
</evidence>
<dbReference type="InterPro" id="IPR003140">
    <property type="entry name" value="PLipase/COase/thioEstase"/>
</dbReference>
<dbReference type="EMBL" id="LKHS01000001">
    <property type="protein sequence ID" value="KQH88155.1"/>
    <property type="molecule type" value="Genomic_DNA"/>
</dbReference>
<dbReference type="InParanoid" id="A0A0Q2SKP2"/>
<name>A0A0Q2SKP2_VIBFU</name>
<sequence length="202" mass="21762">MTKKIVILLHGVGSSGSDLERLGDYWAPSMPGVMFLSPNAPFPFDHGGGYQWFSLDGINEINRPSRVQDARVALDKTLNDLLLQHGGSWQTDEIILVGFSQGTIMSMDVLASSRLPVRAIVGFSGRLSSPQPYDIDRNVPVLLIHGQGDPVIPYSETEKAAATLEAAGVEVNTFLEPGIPHTISQAGADKAAAFIRQQFGFA</sequence>
<dbReference type="Proteomes" id="UP000051221">
    <property type="component" value="Unassembled WGS sequence"/>
</dbReference>
<dbReference type="InterPro" id="IPR029058">
    <property type="entry name" value="AB_hydrolase_fold"/>
</dbReference>
<dbReference type="PANTHER" id="PTHR10655">
    <property type="entry name" value="LYSOPHOSPHOLIPASE-RELATED"/>
    <property type="match status" value="1"/>
</dbReference>
<dbReference type="Pfam" id="PF02230">
    <property type="entry name" value="Abhydrolase_2"/>
    <property type="match status" value="1"/>
</dbReference>
<dbReference type="Gene3D" id="3.40.50.1820">
    <property type="entry name" value="alpha/beta hydrolase"/>
    <property type="match status" value="1"/>
</dbReference>
<dbReference type="PANTHER" id="PTHR10655:SF17">
    <property type="entry name" value="LYSOPHOSPHOLIPASE-LIKE PROTEIN 1"/>
    <property type="match status" value="1"/>
</dbReference>